<dbReference type="KEGG" id="cpe:CPE1096"/>
<dbReference type="AlphaFoldDB" id="Q8XLE6"/>
<evidence type="ECO:0000313" key="1">
    <source>
        <dbReference type="EMBL" id="BAB80802.1"/>
    </source>
</evidence>
<name>Q8XLE6_CLOPE</name>
<dbReference type="Proteomes" id="UP000000818">
    <property type="component" value="Chromosome"/>
</dbReference>
<evidence type="ECO:0000313" key="2">
    <source>
        <dbReference type="Proteomes" id="UP000000818"/>
    </source>
</evidence>
<organism evidence="1 2">
    <name type="scientific">Clostridium perfringens (strain 13 / Type A)</name>
    <dbReference type="NCBI Taxonomy" id="195102"/>
    <lineage>
        <taxon>Bacteria</taxon>
        <taxon>Bacillati</taxon>
        <taxon>Bacillota</taxon>
        <taxon>Clostridia</taxon>
        <taxon>Eubacteriales</taxon>
        <taxon>Clostridiaceae</taxon>
        <taxon>Clostridium</taxon>
    </lineage>
</organism>
<accession>Q8XLE6</accession>
<dbReference type="RefSeq" id="WP_011010234.1">
    <property type="nucleotide sequence ID" value="NC_003366.1"/>
</dbReference>
<reference evidence="1 2" key="1">
    <citation type="journal article" date="2002" name="Proc. Natl. Acad. Sci. U.S.A.">
        <title>Complete genome sequence of Clostridium perfringens, an anaerobic flesh-eater.</title>
        <authorList>
            <person name="Shimizu T."/>
            <person name="Ohtani K."/>
            <person name="Hirakawa H."/>
            <person name="Ohshima K."/>
            <person name="Yamashita A."/>
            <person name="Shiba T."/>
            <person name="Ogasawara N."/>
            <person name="Hattori M."/>
            <person name="Kuhara S."/>
            <person name="Hayashi H."/>
        </authorList>
    </citation>
    <scope>NUCLEOTIDE SEQUENCE [LARGE SCALE GENOMIC DNA]</scope>
    <source>
        <strain evidence="2">13 / Type A</strain>
    </source>
</reference>
<gene>
    <name evidence="1" type="ordered locus">CPE1096</name>
</gene>
<dbReference type="HOGENOM" id="CLU_2315362_0_0_9"/>
<dbReference type="EMBL" id="BA000016">
    <property type="protein sequence ID" value="BAB80802.1"/>
    <property type="molecule type" value="Genomic_DNA"/>
</dbReference>
<proteinExistence type="predicted"/>
<sequence>MKTGTNTSIIINTRDSKHYRITEKKDRQKKSRAEICIECNNNEDGWCKKHKNWCGKVNYICLGVKDPYAKFNNGYNWNNNKSKKKCKKLKNKEYRKTFK</sequence>
<protein>
    <submittedName>
        <fullName evidence="1">Uncharacterized protein</fullName>
    </submittedName>
</protein>